<protein>
    <submittedName>
        <fullName evidence="1">Uncharacterized protein</fullName>
    </submittedName>
</protein>
<proteinExistence type="predicted"/>
<comment type="caution">
    <text evidence="1">The sequence shown here is derived from an EMBL/GenBank/DDBJ whole genome shotgun (WGS) entry which is preliminary data.</text>
</comment>
<accession>A0A7W0HUZ7</accession>
<organism evidence="1 2">
    <name type="scientific">Nonomuraea soli</name>
    <dbReference type="NCBI Taxonomy" id="1032476"/>
    <lineage>
        <taxon>Bacteria</taxon>
        <taxon>Bacillati</taxon>
        <taxon>Actinomycetota</taxon>
        <taxon>Actinomycetes</taxon>
        <taxon>Streptosporangiales</taxon>
        <taxon>Streptosporangiaceae</taxon>
        <taxon>Nonomuraea</taxon>
    </lineage>
</organism>
<keyword evidence="2" id="KW-1185">Reference proteome</keyword>
<evidence type="ECO:0000313" key="2">
    <source>
        <dbReference type="Proteomes" id="UP000530928"/>
    </source>
</evidence>
<gene>
    <name evidence="1" type="ORF">HNR30_008099</name>
</gene>
<dbReference type="Proteomes" id="UP000530928">
    <property type="component" value="Unassembled WGS sequence"/>
</dbReference>
<sequence>MSISRTQLLADYLRGQARRSLDRVEPNDEGRNARRALALLDAACYAERLPEDDPLVQQLEDAGRFGPLGRDPFEPDERGRRLVAEWQGAEPSELVLALSGGLVARLPLDAATE</sequence>
<reference evidence="1 2" key="1">
    <citation type="submission" date="2020-07" db="EMBL/GenBank/DDBJ databases">
        <title>Genomic Encyclopedia of Type Strains, Phase IV (KMG-IV): sequencing the most valuable type-strain genomes for metagenomic binning, comparative biology and taxonomic classification.</title>
        <authorList>
            <person name="Goeker M."/>
        </authorList>
    </citation>
    <scope>NUCLEOTIDE SEQUENCE [LARGE SCALE GENOMIC DNA]</scope>
    <source>
        <strain evidence="1 2">DSM 45533</strain>
    </source>
</reference>
<dbReference type="EMBL" id="JACDUR010000009">
    <property type="protein sequence ID" value="MBA2896708.1"/>
    <property type="molecule type" value="Genomic_DNA"/>
</dbReference>
<name>A0A7W0HUZ7_9ACTN</name>
<dbReference type="AlphaFoldDB" id="A0A7W0HUZ7"/>
<dbReference type="RefSeq" id="WP_312894990.1">
    <property type="nucleotide sequence ID" value="NZ_BAABAM010000008.1"/>
</dbReference>
<evidence type="ECO:0000313" key="1">
    <source>
        <dbReference type="EMBL" id="MBA2896708.1"/>
    </source>
</evidence>